<proteinExistence type="predicted"/>
<evidence type="ECO:0000259" key="2">
    <source>
        <dbReference type="Pfam" id="PF16020"/>
    </source>
</evidence>
<evidence type="ECO:0000313" key="3">
    <source>
        <dbReference type="EMBL" id="KAK8407398.1"/>
    </source>
</evidence>
<feature type="transmembrane region" description="Helical" evidence="1">
    <location>
        <begin position="56"/>
        <end position="73"/>
    </location>
</feature>
<keyword evidence="1" id="KW-0472">Membrane</keyword>
<reference evidence="3 4" key="1">
    <citation type="submission" date="2023-03" db="EMBL/GenBank/DDBJ databases">
        <title>High-quality genome of Scylla paramamosain provides insights in environmental adaptation.</title>
        <authorList>
            <person name="Zhang L."/>
        </authorList>
    </citation>
    <scope>NUCLEOTIDE SEQUENCE [LARGE SCALE GENOMIC DNA]</scope>
    <source>
        <strain evidence="3">LZ_2023a</strain>
        <tissue evidence="3">Muscle</tissue>
    </source>
</reference>
<dbReference type="EMBL" id="JARAKH010000001">
    <property type="protein sequence ID" value="KAK8407398.1"/>
    <property type="molecule type" value="Genomic_DNA"/>
</dbReference>
<evidence type="ECO:0000256" key="1">
    <source>
        <dbReference type="SAM" id="Phobius"/>
    </source>
</evidence>
<feature type="domain" description="Deltamethrin resistance protein prag01" evidence="2">
    <location>
        <begin position="34"/>
        <end position="82"/>
    </location>
</feature>
<dbReference type="AlphaFoldDB" id="A0AAW0V4Z6"/>
<accession>A0AAW0V4Z6</accession>
<dbReference type="Pfam" id="PF16020">
    <property type="entry name" value="Deltameth_res"/>
    <property type="match status" value="1"/>
</dbReference>
<evidence type="ECO:0000313" key="4">
    <source>
        <dbReference type="Proteomes" id="UP001487740"/>
    </source>
</evidence>
<protein>
    <recommendedName>
        <fullName evidence="2">Deltamethrin resistance protein prag01 domain-containing protein</fullName>
    </recommendedName>
</protein>
<dbReference type="InterPro" id="IPR031973">
    <property type="entry name" value="Deltameth_res_prag01"/>
</dbReference>
<comment type="caution">
    <text evidence="3">The sequence shown here is derived from an EMBL/GenBank/DDBJ whole genome shotgun (WGS) entry which is preliminary data.</text>
</comment>
<keyword evidence="1" id="KW-0812">Transmembrane</keyword>
<keyword evidence="1" id="KW-1133">Transmembrane helix</keyword>
<sequence length="87" mass="9326">MYTRALLSARNAVKGTVSRRGMGSVADFKPPTMSELPIPQGAWKDAYNAKQRKNNLHLISGILVAGGTLAFLAESDMVDFGMAPKMG</sequence>
<organism evidence="3 4">
    <name type="scientific">Scylla paramamosain</name>
    <name type="common">Mud crab</name>
    <dbReference type="NCBI Taxonomy" id="85552"/>
    <lineage>
        <taxon>Eukaryota</taxon>
        <taxon>Metazoa</taxon>
        <taxon>Ecdysozoa</taxon>
        <taxon>Arthropoda</taxon>
        <taxon>Crustacea</taxon>
        <taxon>Multicrustacea</taxon>
        <taxon>Malacostraca</taxon>
        <taxon>Eumalacostraca</taxon>
        <taxon>Eucarida</taxon>
        <taxon>Decapoda</taxon>
        <taxon>Pleocyemata</taxon>
        <taxon>Brachyura</taxon>
        <taxon>Eubrachyura</taxon>
        <taxon>Portunoidea</taxon>
        <taxon>Portunidae</taxon>
        <taxon>Portuninae</taxon>
        <taxon>Scylla</taxon>
    </lineage>
</organism>
<dbReference type="Proteomes" id="UP001487740">
    <property type="component" value="Unassembled WGS sequence"/>
</dbReference>
<keyword evidence="4" id="KW-1185">Reference proteome</keyword>
<name>A0AAW0V4Z6_SCYPA</name>
<dbReference type="PANTHER" id="PTHR22133:SF2">
    <property type="entry name" value="AT01821P-RELATED"/>
    <property type="match status" value="1"/>
</dbReference>
<gene>
    <name evidence="3" type="ORF">O3P69_002139</name>
</gene>
<dbReference type="PANTHER" id="PTHR22133">
    <property type="entry name" value="AT01821P-RELATED"/>
    <property type="match status" value="1"/>
</dbReference>